<evidence type="ECO:0000313" key="1">
    <source>
        <dbReference type="EMBL" id="AQX35393.1"/>
    </source>
</evidence>
<accession>A0A1S6XY84</accession>
<dbReference type="EMBL" id="KX858825">
    <property type="protein sequence ID" value="AQX35393.1"/>
    <property type="molecule type" value="Genomic_DNA"/>
</dbReference>
<reference evidence="1" key="1">
    <citation type="journal article" date="2017" name="Antimicrob. Agents Chemother.">
        <title>Enterobacter cloacae Complex Isolates Harboring blaNMC-A or blaIMI-Type Class A Carbapenemase Genes on Novel Chromosomal Integrative Elements and Plasmids.</title>
        <authorList>
            <person name="Boyd D.A."/>
            <person name="Mataseje L.F."/>
            <person name="Davidson R."/>
            <person name="Delport J.A."/>
            <person name="Fuller J."/>
            <person name="Hoang L."/>
            <person name="Lefebvre B."/>
            <person name="Levett P.N."/>
            <person name="Roscoe D.L."/>
            <person name="Willey B.M."/>
            <person name="Mulvey M.R."/>
        </authorList>
    </citation>
    <scope>NUCLEOTIDE SEQUENCE</scope>
    <source>
        <strain evidence="1">N13-1531</strain>
        <plasmid evidence="1">pIMI-5</plasmid>
    </source>
</reference>
<geneLocation type="plasmid" evidence="1">
    <name>pIMI-5</name>
</geneLocation>
<gene>
    <name evidence="1" type="ORF">PIMI5_00080</name>
</gene>
<sequence length="68" mass="7312">MSFTHILKCSVNHKMNTDTVNNSIGINPVAARNIISRAFIFILSSVDGVTEAQLAGLAKNVIRVDVAD</sequence>
<protein>
    <submittedName>
        <fullName evidence="1">Uncharacterized protein</fullName>
    </submittedName>
</protein>
<dbReference type="AlphaFoldDB" id="A0A1S6XY84"/>
<proteinExistence type="predicted"/>
<name>A0A1S6XY84_ENTCL</name>
<organism evidence="1">
    <name type="scientific">Enterobacter cloacae</name>
    <dbReference type="NCBI Taxonomy" id="550"/>
    <lineage>
        <taxon>Bacteria</taxon>
        <taxon>Pseudomonadati</taxon>
        <taxon>Pseudomonadota</taxon>
        <taxon>Gammaproteobacteria</taxon>
        <taxon>Enterobacterales</taxon>
        <taxon>Enterobacteriaceae</taxon>
        <taxon>Enterobacter</taxon>
        <taxon>Enterobacter cloacae complex</taxon>
    </lineage>
</organism>
<keyword evidence="1" id="KW-0614">Plasmid</keyword>